<evidence type="ECO:0000313" key="3">
    <source>
        <dbReference type="Proteomes" id="UP000294530"/>
    </source>
</evidence>
<comment type="caution">
    <text evidence="2">The sequence shown here is derived from an EMBL/GenBank/DDBJ whole genome shotgun (WGS) entry which is preliminary data.</text>
</comment>
<dbReference type="KEGG" id="blac:94353478"/>
<reference evidence="2 3" key="1">
    <citation type="journal article" date="2021" name="Genome Biol.">
        <title>AFLAP: assembly-free linkage analysis pipeline using k-mers from genome sequencing data.</title>
        <authorList>
            <person name="Fletcher K."/>
            <person name="Zhang L."/>
            <person name="Gil J."/>
            <person name="Han R."/>
            <person name="Cavanaugh K."/>
            <person name="Michelmore R."/>
        </authorList>
    </citation>
    <scope>NUCLEOTIDE SEQUENCE [LARGE SCALE GENOMIC DNA]</scope>
    <source>
        <strain evidence="2 3">SF5</strain>
    </source>
</reference>
<keyword evidence="3" id="KW-1185">Reference proteome</keyword>
<dbReference type="AlphaFoldDB" id="A0A976FM67"/>
<feature type="signal peptide" evidence="1">
    <location>
        <begin position="1"/>
        <end position="21"/>
    </location>
</feature>
<gene>
    <name evidence="2" type="ORF">CCR75_009769</name>
</gene>
<proteinExistence type="predicted"/>
<dbReference type="EMBL" id="SHOA02000002">
    <property type="protein sequence ID" value="TDH69139.1"/>
    <property type="molecule type" value="Genomic_DNA"/>
</dbReference>
<dbReference type="GeneID" id="94353478"/>
<feature type="chain" id="PRO_5037953441" description="RxLR effector protein" evidence="1">
    <location>
        <begin position="22"/>
        <end position="384"/>
    </location>
</feature>
<protein>
    <recommendedName>
        <fullName evidence="4">RxLR effector protein</fullName>
    </recommendedName>
</protein>
<accession>A0A976FM67</accession>
<evidence type="ECO:0000256" key="1">
    <source>
        <dbReference type="SAM" id="SignalP"/>
    </source>
</evidence>
<keyword evidence="1" id="KW-0732">Signal</keyword>
<dbReference type="RefSeq" id="XP_067818638.1">
    <property type="nucleotide sequence ID" value="XM_067967807.1"/>
</dbReference>
<name>A0A976FM67_BRELC</name>
<sequence>MKNLRWLIALLGMTLLTIIETKSVETPSSNTNIQAYGRLRLLTSSTSHPAQTLTEERSIGILGKVREMADQLLEDLTPYFWRSVSLEKENIPQPVASDPAEKIKAAIDQEALARTTDAESISDSVSKLQAGQPLTHFETKAFIEMLPIIQKEKDADNSYAVVINSLQDYHDAKKLFEVLDAAEDEEPTKKAAIALRKELFKVLFPSDRTKEAIISELFDLYAIKVTSAGIFNDPAFKAFIKVAFDADVALFDITKFLYQKFLSAYGTPSKVDKAIEAAVDKDNTLNDVIALIQIESWDAQRLNVDKVASMLKMNQLDSFPELRKVKAWATMVYEERDGNVEEIIPSLRKYMTRDQLDALLKKSTDDDLYHDELVERLKTKLESS</sequence>
<evidence type="ECO:0008006" key="4">
    <source>
        <dbReference type="Google" id="ProtNLM"/>
    </source>
</evidence>
<evidence type="ECO:0000313" key="2">
    <source>
        <dbReference type="EMBL" id="TDH69139.1"/>
    </source>
</evidence>
<dbReference type="Proteomes" id="UP000294530">
    <property type="component" value="Unassembled WGS sequence"/>
</dbReference>
<organism evidence="2 3">
    <name type="scientific">Bremia lactucae</name>
    <name type="common">Lettuce downy mildew</name>
    <dbReference type="NCBI Taxonomy" id="4779"/>
    <lineage>
        <taxon>Eukaryota</taxon>
        <taxon>Sar</taxon>
        <taxon>Stramenopiles</taxon>
        <taxon>Oomycota</taxon>
        <taxon>Peronosporomycetes</taxon>
        <taxon>Peronosporales</taxon>
        <taxon>Peronosporaceae</taxon>
        <taxon>Bremia</taxon>
    </lineage>
</organism>